<organism evidence="2 3">
    <name type="scientific">Cellulomonas aerilata</name>
    <dbReference type="NCBI Taxonomy" id="515326"/>
    <lineage>
        <taxon>Bacteria</taxon>
        <taxon>Bacillati</taxon>
        <taxon>Actinomycetota</taxon>
        <taxon>Actinomycetes</taxon>
        <taxon>Micrococcales</taxon>
        <taxon>Cellulomonadaceae</taxon>
        <taxon>Cellulomonas</taxon>
    </lineage>
</organism>
<comment type="caution">
    <text evidence="2">The sequence shown here is derived from an EMBL/GenBank/DDBJ whole genome shotgun (WGS) entry which is preliminary data.</text>
</comment>
<dbReference type="GO" id="GO:0016787">
    <property type="term" value="F:hydrolase activity"/>
    <property type="evidence" value="ECO:0007669"/>
    <property type="project" value="UniProtKB-KW"/>
</dbReference>
<gene>
    <name evidence="2" type="ORF">CAE01nite_12700</name>
</gene>
<evidence type="ECO:0000313" key="3">
    <source>
        <dbReference type="Proteomes" id="UP000321181"/>
    </source>
</evidence>
<evidence type="ECO:0000313" key="2">
    <source>
        <dbReference type="EMBL" id="GEO33545.1"/>
    </source>
</evidence>
<keyword evidence="3" id="KW-1185">Reference proteome</keyword>
<evidence type="ECO:0000259" key="1">
    <source>
        <dbReference type="Pfam" id="PF06259"/>
    </source>
</evidence>
<proteinExistence type="predicted"/>
<dbReference type="RefSeq" id="WP_146901649.1">
    <property type="nucleotide sequence ID" value="NZ_BAAARM010000002.1"/>
</dbReference>
<dbReference type="OrthoDB" id="3259161at2"/>
<protein>
    <submittedName>
        <fullName evidence="2">Alpha/beta hydrolase</fullName>
    </submittedName>
</protein>
<dbReference type="InterPro" id="IPR010427">
    <property type="entry name" value="DUF1023"/>
</dbReference>
<dbReference type="EMBL" id="BJYY01000010">
    <property type="protein sequence ID" value="GEO33545.1"/>
    <property type="molecule type" value="Genomic_DNA"/>
</dbReference>
<reference evidence="2 3" key="1">
    <citation type="submission" date="2019-07" db="EMBL/GenBank/DDBJ databases">
        <title>Whole genome shotgun sequence of Cellulomonas aerilata NBRC 106308.</title>
        <authorList>
            <person name="Hosoyama A."/>
            <person name="Uohara A."/>
            <person name="Ohji S."/>
            <person name="Ichikawa N."/>
        </authorList>
    </citation>
    <scope>NUCLEOTIDE SEQUENCE [LARGE SCALE GENOMIC DNA]</scope>
    <source>
        <strain evidence="2 3">NBRC 106308</strain>
    </source>
</reference>
<name>A0A512DAR7_9CELL</name>
<accession>A0A512DAR7</accession>
<sequence length="567" mass="59578">MVTFGDVRRWSATSLEEAQGALGADVDRLVEAGELLKTPPEGWHGDAADAAAYERGTLVTAVSELAAESAAVRRALAEAADGVAALEQRVRAVADRAARQRFSVTDDGVVVDVSSPVQLPEDEVAAYEADRRHLRDGIVDDVEAVLRLAVAVDADLTAVLDRAERDAVLHTSDPGLSALLGSFLYAGSAPQPPRSGSPQQNADWWASLSATEQQRLLDHHPERVAGLDGIPGAVRHQANRARLPGMLEGLRRDVDRLRAELDDIPMWPPGASTVYGLTAQELAEAEAKVASVERVQQAIGLQDHHLLLLDTSGERVTAAVAVGDIDTADHVAVFTPGMTTTVDGSLAGYDEDMVALRERSLFALRRAGRPEDTVAAVSWLGYQAPQWGETLGPNSVAGQGAAERGAADLAPFLQGVTAGREGDVHLTALAHSYGSTTTGLALREGTGVDDFVAFGSPGLGTSDVGDLQVGGAVYHVEAKNDPVDDLARFGVDPSHLDGVNQLSSSVTRDPGGAPLAEVEGHSDYLVRDSTSQHNIAVVVAGLPDQAIHGRERGFGDVLSFPVVPWGG</sequence>
<dbReference type="Pfam" id="PF06259">
    <property type="entry name" value="Abhydrolase_8"/>
    <property type="match status" value="1"/>
</dbReference>
<dbReference type="AlphaFoldDB" id="A0A512DAR7"/>
<feature type="domain" description="DUF1023" evidence="1">
    <location>
        <begin position="314"/>
        <end position="490"/>
    </location>
</feature>
<dbReference type="Proteomes" id="UP000321181">
    <property type="component" value="Unassembled WGS sequence"/>
</dbReference>
<keyword evidence="2" id="KW-0378">Hydrolase</keyword>